<protein>
    <submittedName>
        <fullName evidence="1">Uncharacterized protein</fullName>
    </submittedName>
</protein>
<dbReference type="InParanoid" id="A0A671VRN3"/>
<dbReference type="Proteomes" id="UP000472265">
    <property type="component" value="Chromosome 5"/>
</dbReference>
<proteinExistence type="predicted"/>
<dbReference type="Ensembl" id="ENSSAUT00010030700.1">
    <property type="protein sequence ID" value="ENSSAUP00010029110.1"/>
    <property type="gene ID" value="ENSSAUG00010012524.1"/>
</dbReference>
<keyword evidence="2" id="KW-1185">Reference proteome</keyword>
<evidence type="ECO:0000313" key="2">
    <source>
        <dbReference type="Proteomes" id="UP000472265"/>
    </source>
</evidence>
<dbReference type="GeneTree" id="ENSGT00940000176950"/>
<name>A0A671VRN3_SPAAU</name>
<organism evidence="1 2">
    <name type="scientific">Sparus aurata</name>
    <name type="common">Gilthead sea bream</name>
    <dbReference type="NCBI Taxonomy" id="8175"/>
    <lineage>
        <taxon>Eukaryota</taxon>
        <taxon>Metazoa</taxon>
        <taxon>Chordata</taxon>
        <taxon>Craniata</taxon>
        <taxon>Vertebrata</taxon>
        <taxon>Euteleostomi</taxon>
        <taxon>Actinopterygii</taxon>
        <taxon>Neopterygii</taxon>
        <taxon>Teleostei</taxon>
        <taxon>Neoteleostei</taxon>
        <taxon>Acanthomorphata</taxon>
        <taxon>Eupercaria</taxon>
        <taxon>Spariformes</taxon>
        <taxon>Sparidae</taxon>
        <taxon>Sparus</taxon>
    </lineage>
</organism>
<reference evidence="1" key="1">
    <citation type="submission" date="2021-04" db="EMBL/GenBank/DDBJ databases">
        <authorList>
            <consortium name="Wellcome Sanger Institute Data Sharing"/>
        </authorList>
    </citation>
    <scope>NUCLEOTIDE SEQUENCE [LARGE SCALE GENOMIC DNA]</scope>
</reference>
<evidence type="ECO:0000313" key="1">
    <source>
        <dbReference type="Ensembl" id="ENSSAUP00010029110.1"/>
    </source>
</evidence>
<sequence length="140" mass="14995">IHTSTSVSPQGEMPRLVDAFSTGAAVQTKLQVLGGIIGLSQVLRDPHCKGQVATQLANDYSYTDVAGMQLHVVPRAALRDPQMDGVSTAYGSIIKGGREVVSDRLVDPLVCTTLIGLKDDGDLYLNSGEWLLCSHDSREE</sequence>
<dbReference type="AlphaFoldDB" id="A0A671VRN3"/>
<dbReference type="OMA" id="PQLANNY"/>
<reference evidence="1" key="2">
    <citation type="submission" date="2025-08" db="UniProtKB">
        <authorList>
            <consortium name="Ensembl"/>
        </authorList>
    </citation>
    <scope>IDENTIFICATION</scope>
</reference>
<reference evidence="1" key="3">
    <citation type="submission" date="2025-09" db="UniProtKB">
        <authorList>
            <consortium name="Ensembl"/>
        </authorList>
    </citation>
    <scope>IDENTIFICATION</scope>
</reference>
<accession>A0A671VRN3</accession>